<name>A0A366I476_9GAMM</name>
<accession>A0A366I476</accession>
<gene>
    <name evidence="2" type="ORF">DES54_11531</name>
</gene>
<keyword evidence="3" id="KW-1185">Reference proteome</keyword>
<proteinExistence type="predicted"/>
<feature type="region of interest" description="Disordered" evidence="1">
    <location>
        <begin position="60"/>
        <end position="84"/>
    </location>
</feature>
<evidence type="ECO:0000256" key="1">
    <source>
        <dbReference type="SAM" id="MobiDB-lite"/>
    </source>
</evidence>
<protein>
    <submittedName>
        <fullName evidence="2">Uncharacterized protein</fullName>
    </submittedName>
</protein>
<dbReference type="AlphaFoldDB" id="A0A366I476"/>
<evidence type="ECO:0000313" key="3">
    <source>
        <dbReference type="Proteomes" id="UP000253046"/>
    </source>
</evidence>
<dbReference type="EMBL" id="QNRY01000015">
    <property type="protein sequence ID" value="RBP62694.1"/>
    <property type="molecule type" value="Genomic_DNA"/>
</dbReference>
<dbReference type="Proteomes" id="UP000253046">
    <property type="component" value="Unassembled WGS sequence"/>
</dbReference>
<feature type="region of interest" description="Disordered" evidence="1">
    <location>
        <begin position="1"/>
        <end position="37"/>
    </location>
</feature>
<dbReference type="RefSeq" id="WP_113866462.1">
    <property type="nucleotide sequence ID" value="NZ_AGJP01000001.1"/>
</dbReference>
<reference evidence="2 3" key="1">
    <citation type="submission" date="2018-06" db="EMBL/GenBank/DDBJ databases">
        <title>Genomic Encyclopedia of Type Strains, Phase IV (KMG-IV): sequencing the most valuable type-strain genomes for metagenomic binning, comparative biology and taxonomic classification.</title>
        <authorList>
            <person name="Goeker M."/>
        </authorList>
    </citation>
    <scope>NUCLEOTIDE SEQUENCE [LARGE SCALE GENOMIC DNA]</scope>
    <source>
        <strain evidence="2 3">DSM 30166</strain>
    </source>
</reference>
<evidence type="ECO:0000313" key="2">
    <source>
        <dbReference type="EMBL" id="RBP62694.1"/>
    </source>
</evidence>
<sequence length="84" mass="9327">MTSDHEDDKGQRRPANDNRPPDGQDAGREADASERLDAVVLSIARLIGRRMAREDFEKAMRAANDNKSPNTGITKDDEDDEAET</sequence>
<comment type="caution">
    <text evidence="2">The sequence shown here is derived from an EMBL/GenBank/DDBJ whole genome shotgun (WGS) entry which is preliminary data.</text>
</comment>
<organism evidence="2 3">
    <name type="scientific">Brenneria salicis ATCC 15712 = DSM 30166</name>
    <dbReference type="NCBI Taxonomy" id="714314"/>
    <lineage>
        <taxon>Bacteria</taxon>
        <taxon>Pseudomonadati</taxon>
        <taxon>Pseudomonadota</taxon>
        <taxon>Gammaproteobacteria</taxon>
        <taxon>Enterobacterales</taxon>
        <taxon>Pectobacteriaceae</taxon>
        <taxon>Brenneria</taxon>
    </lineage>
</organism>